<keyword evidence="3" id="KW-1185">Reference proteome</keyword>
<evidence type="ECO:0000256" key="1">
    <source>
        <dbReference type="SAM" id="Phobius"/>
    </source>
</evidence>
<sequence length="77" mass="8183">MVGIPGVVPFTSEQPGNDTYRVAAAQNKTIINSSTHGSKVERLVQAPFEEPTVLSLSAVFGLCGTVYSSACSILRKR</sequence>
<proteinExistence type="predicted"/>
<dbReference type="InParanoid" id="A0A0H2RPW2"/>
<keyword evidence="1" id="KW-1133">Transmembrane helix</keyword>
<evidence type="ECO:0000313" key="2">
    <source>
        <dbReference type="EMBL" id="KLO13985.1"/>
    </source>
</evidence>
<accession>A0A0H2RPW2</accession>
<organism evidence="2 3">
    <name type="scientific">Schizopora paradoxa</name>
    <dbReference type="NCBI Taxonomy" id="27342"/>
    <lineage>
        <taxon>Eukaryota</taxon>
        <taxon>Fungi</taxon>
        <taxon>Dikarya</taxon>
        <taxon>Basidiomycota</taxon>
        <taxon>Agaricomycotina</taxon>
        <taxon>Agaricomycetes</taxon>
        <taxon>Hymenochaetales</taxon>
        <taxon>Schizoporaceae</taxon>
        <taxon>Schizopora</taxon>
    </lineage>
</organism>
<evidence type="ECO:0000313" key="3">
    <source>
        <dbReference type="Proteomes" id="UP000053477"/>
    </source>
</evidence>
<protein>
    <submittedName>
        <fullName evidence="2">Uncharacterized protein</fullName>
    </submittedName>
</protein>
<dbReference type="AlphaFoldDB" id="A0A0H2RPW2"/>
<gene>
    <name evidence="2" type="ORF">SCHPADRAFT_332932</name>
</gene>
<feature type="transmembrane region" description="Helical" evidence="1">
    <location>
        <begin position="53"/>
        <end position="74"/>
    </location>
</feature>
<keyword evidence="1" id="KW-0812">Transmembrane</keyword>
<dbReference type="EMBL" id="KQ085950">
    <property type="protein sequence ID" value="KLO13985.1"/>
    <property type="molecule type" value="Genomic_DNA"/>
</dbReference>
<reference evidence="2 3" key="1">
    <citation type="submission" date="2015-04" db="EMBL/GenBank/DDBJ databases">
        <title>Complete genome sequence of Schizopora paradoxa KUC8140, a cosmopolitan wood degrader in East Asia.</title>
        <authorList>
            <consortium name="DOE Joint Genome Institute"/>
            <person name="Min B."/>
            <person name="Park H."/>
            <person name="Jang Y."/>
            <person name="Kim J.-J."/>
            <person name="Kim K.H."/>
            <person name="Pangilinan J."/>
            <person name="Lipzen A."/>
            <person name="Riley R."/>
            <person name="Grigoriev I.V."/>
            <person name="Spatafora J.W."/>
            <person name="Choi I.-G."/>
        </authorList>
    </citation>
    <scope>NUCLEOTIDE SEQUENCE [LARGE SCALE GENOMIC DNA]</scope>
    <source>
        <strain evidence="2 3">KUC8140</strain>
    </source>
</reference>
<dbReference type="Proteomes" id="UP000053477">
    <property type="component" value="Unassembled WGS sequence"/>
</dbReference>
<keyword evidence="1" id="KW-0472">Membrane</keyword>
<name>A0A0H2RPW2_9AGAM</name>